<feature type="non-terminal residue" evidence="1">
    <location>
        <position position="1"/>
    </location>
</feature>
<proteinExistence type="predicted"/>
<keyword evidence="2" id="KW-1185">Reference proteome</keyword>
<evidence type="ECO:0000313" key="2">
    <source>
        <dbReference type="Proteomes" id="UP000237000"/>
    </source>
</evidence>
<evidence type="ECO:0000313" key="1">
    <source>
        <dbReference type="EMBL" id="PON32079.1"/>
    </source>
</evidence>
<organism evidence="1 2">
    <name type="scientific">Trema orientale</name>
    <name type="common">Charcoal tree</name>
    <name type="synonym">Celtis orientalis</name>
    <dbReference type="NCBI Taxonomy" id="63057"/>
    <lineage>
        <taxon>Eukaryota</taxon>
        <taxon>Viridiplantae</taxon>
        <taxon>Streptophyta</taxon>
        <taxon>Embryophyta</taxon>
        <taxon>Tracheophyta</taxon>
        <taxon>Spermatophyta</taxon>
        <taxon>Magnoliopsida</taxon>
        <taxon>eudicotyledons</taxon>
        <taxon>Gunneridae</taxon>
        <taxon>Pentapetalae</taxon>
        <taxon>rosids</taxon>
        <taxon>fabids</taxon>
        <taxon>Rosales</taxon>
        <taxon>Cannabaceae</taxon>
        <taxon>Trema</taxon>
    </lineage>
</organism>
<dbReference type="Proteomes" id="UP000237000">
    <property type="component" value="Unassembled WGS sequence"/>
</dbReference>
<accession>A0A2P5A6D6</accession>
<dbReference type="EMBL" id="JXTC01001176">
    <property type="protein sequence ID" value="PON32079.1"/>
    <property type="molecule type" value="Genomic_DNA"/>
</dbReference>
<dbReference type="AlphaFoldDB" id="A0A2P5A6D6"/>
<name>A0A2P5A6D6_TREOI</name>
<sequence length="51" mass="5925">ASFRNVDRRHESCEEVVMYMKGKALEDAVVAIFIVSLDGFDKMFDVEIRTR</sequence>
<dbReference type="InParanoid" id="A0A2P5A6D6"/>
<reference evidence="2" key="1">
    <citation type="submission" date="2016-06" db="EMBL/GenBank/DDBJ databases">
        <title>Parallel loss of symbiosis genes in relatives of nitrogen-fixing non-legume Parasponia.</title>
        <authorList>
            <person name="Van Velzen R."/>
            <person name="Holmer R."/>
            <person name="Bu F."/>
            <person name="Rutten L."/>
            <person name="Van Zeijl A."/>
            <person name="Liu W."/>
            <person name="Santuari L."/>
            <person name="Cao Q."/>
            <person name="Sharma T."/>
            <person name="Shen D."/>
            <person name="Roswanjaya Y."/>
            <person name="Wardhani T."/>
            <person name="Kalhor M.S."/>
            <person name="Jansen J."/>
            <person name="Van den Hoogen J."/>
            <person name="Gungor B."/>
            <person name="Hartog M."/>
            <person name="Hontelez J."/>
            <person name="Verver J."/>
            <person name="Yang W.-C."/>
            <person name="Schijlen E."/>
            <person name="Repin R."/>
            <person name="Schilthuizen M."/>
            <person name="Schranz E."/>
            <person name="Heidstra R."/>
            <person name="Miyata K."/>
            <person name="Fedorova E."/>
            <person name="Kohlen W."/>
            <person name="Bisseling T."/>
            <person name="Smit S."/>
            <person name="Geurts R."/>
        </authorList>
    </citation>
    <scope>NUCLEOTIDE SEQUENCE [LARGE SCALE GENOMIC DNA]</scope>
    <source>
        <strain evidence="2">cv. RG33-2</strain>
    </source>
</reference>
<gene>
    <name evidence="1" type="ORF">TorRG33x02_356900</name>
</gene>
<comment type="caution">
    <text evidence="1">The sequence shown here is derived from an EMBL/GenBank/DDBJ whole genome shotgun (WGS) entry which is preliminary data.</text>
</comment>
<protein>
    <submittedName>
        <fullName evidence="1">Uncharacterized protein</fullName>
    </submittedName>
</protein>